<dbReference type="GeneID" id="87911634"/>
<dbReference type="Pfam" id="PF13380">
    <property type="entry name" value="CoA_binding_2"/>
    <property type="match status" value="1"/>
</dbReference>
<sequence>MHRQLLPSLSSRLNLARRPVSRSVRVHSPAYTWFPLHTPTTINCHNSAPLTTTSHSHSRTFFKPRLKTAQFATMAATDATLRTFFQSPKYAVVGASANQEKYGYKVFKWYLNHNLPVTPINPSGKPIPVDGEDHPVVTSLKEIEKPEETSVSFITPPAVTLASLKEAKELGFPSVFLQPGTFNNEVLAFAKNNFRAVVAGDGGWGGEGWCVLVDGERGLKAVGKL</sequence>
<name>A0ABR0G868_9PEZI</name>
<evidence type="ECO:0000313" key="2">
    <source>
        <dbReference type="EMBL" id="KAK4651819.1"/>
    </source>
</evidence>
<accession>A0ABR0G868</accession>
<dbReference type="InterPro" id="IPR003781">
    <property type="entry name" value="CoA-bd"/>
</dbReference>
<dbReference type="InterPro" id="IPR036291">
    <property type="entry name" value="NAD(P)-bd_dom_sf"/>
</dbReference>
<dbReference type="PANTHER" id="PTHR33303">
    <property type="entry name" value="CYTOPLASMIC PROTEIN-RELATED"/>
    <property type="match status" value="1"/>
</dbReference>
<evidence type="ECO:0000259" key="1">
    <source>
        <dbReference type="SMART" id="SM00881"/>
    </source>
</evidence>
<organism evidence="2 3">
    <name type="scientific">Podospora pseudocomata</name>
    <dbReference type="NCBI Taxonomy" id="2093779"/>
    <lineage>
        <taxon>Eukaryota</taxon>
        <taxon>Fungi</taxon>
        <taxon>Dikarya</taxon>
        <taxon>Ascomycota</taxon>
        <taxon>Pezizomycotina</taxon>
        <taxon>Sordariomycetes</taxon>
        <taxon>Sordariomycetidae</taxon>
        <taxon>Sordariales</taxon>
        <taxon>Podosporaceae</taxon>
        <taxon>Podospora</taxon>
    </lineage>
</organism>
<dbReference type="EMBL" id="JAFFHA010000008">
    <property type="protein sequence ID" value="KAK4651819.1"/>
    <property type="molecule type" value="Genomic_DNA"/>
</dbReference>
<evidence type="ECO:0000313" key="3">
    <source>
        <dbReference type="Proteomes" id="UP001323405"/>
    </source>
</evidence>
<feature type="domain" description="CoA-binding" evidence="1">
    <location>
        <begin position="84"/>
        <end position="176"/>
    </location>
</feature>
<protein>
    <recommendedName>
        <fullName evidence="1">CoA-binding domain-containing protein</fullName>
    </recommendedName>
</protein>
<dbReference type="Proteomes" id="UP001323405">
    <property type="component" value="Unassembled WGS sequence"/>
</dbReference>
<dbReference type="SMART" id="SM00881">
    <property type="entry name" value="CoA_binding"/>
    <property type="match status" value="1"/>
</dbReference>
<gene>
    <name evidence="2" type="ORF">QC762_600320</name>
</gene>
<reference evidence="2 3" key="1">
    <citation type="journal article" date="2023" name="bioRxiv">
        <title>High-quality genome assemblies of four members of thePodospora anserinaspecies complex.</title>
        <authorList>
            <person name="Ament-Velasquez S.L."/>
            <person name="Vogan A.A."/>
            <person name="Wallerman O."/>
            <person name="Hartmann F."/>
            <person name="Gautier V."/>
            <person name="Silar P."/>
            <person name="Giraud T."/>
            <person name="Johannesson H."/>
        </authorList>
    </citation>
    <scope>NUCLEOTIDE SEQUENCE [LARGE SCALE GENOMIC DNA]</scope>
    <source>
        <strain evidence="2 3">CBS 415.72m</strain>
    </source>
</reference>
<dbReference type="SUPFAM" id="SSF51735">
    <property type="entry name" value="NAD(P)-binding Rossmann-fold domains"/>
    <property type="match status" value="1"/>
</dbReference>
<keyword evidence="3" id="KW-1185">Reference proteome</keyword>
<dbReference type="RefSeq" id="XP_062740794.1">
    <property type="nucleotide sequence ID" value="XM_062891727.1"/>
</dbReference>
<comment type="caution">
    <text evidence="2">The sequence shown here is derived from an EMBL/GenBank/DDBJ whole genome shotgun (WGS) entry which is preliminary data.</text>
</comment>
<dbReference type="PANTHER" id="PTHR33303:SF2">
    <property type="entry name" value="COA-BINDING DOMAIN-CONTAINING PROTEIN"/>
    <property type="match status" value="1"/>
</dbReference>
<dbReference type="Gene3D" id="3.40.50.720">
    <property type="entry name" value="NAD(P)-binding Rossmann-like Domain"/>
    <property type="match status" value="1"/>
</dbReference>
<proteinExistence type="predicted"/>